<dbReference type="SFLD" id="SFLDS00032">
    <property type="entry name" value="Radical_SAM_3-amino-3-carboxyp"/>
    <property type="match status" value="1"/>
</dbReference>
<dbReference type="AlphaFoldDB" id="A0A6V7PJ79"/>
<evidence type="ECO:0008006" key="3">
    <source>
        <dbReference type="Google" id="ProtNLM"/>
    </source>
</evidence>
<proteinExistence type="predicted"/>
<reference evidence="2" key="1">
    <citation type="submission" date="2020-07" db="EMBL/GenBank/DDBJ databases">
        <authorList>
            <person name="Lin J."/>
        </authorList>
    </citation>
    <scope>NUCLEOTIDE SEQUENCE</scope>
</reference>
<dbReference type="InterPro" id="IPR042265">
    <property type="entry name" value="DPH1/DPH2_3"/>
</dbReference>
<feature type="region of interest" description="Disordered" evidence="1">
    <location>
        <begin position="149"/>
        <end position="175"/>
    </location>
</feature>
<sequence>MKRARKDAILAARKAKNWGVILGTLGRQGSTKVLDRVVDHMEERGLDYAVVLMSEISPTRIELFGDSVDAWVQIACPRLVGEGEGEGIIEVRFKFELPLRCGGGWEELLGSSGCRVESCSSSNCGNGGEETEYPMDYYAQDGGEWNSSYMKKKPSAGDRKAHSRVGRNVPVEVKQ</sequence>
<dbReference type="EMBL" id="LR862148">
    <property type="protein sequence ID" value="CAD1830879.1"/>
    <property type="molecule type" value="Genomic_DNA"/>
</dbReference>
<organism evidence="2">
    <name type="scientific">Ananas comosus var. bracteatus</name>
    <name type="common">red pineapple</name>
    <dbReference type="NCBI Taxonomy" id="296719"/>
    <lineage>
        <taxon>Eukaryota</taxon>
        <taxon>Viridiplantae</taxon>
        <taxon>Streptophyta</taxon>
        <taxon>Embryophyta</taxon>
        <taxon>Tracheophyta</taxon>
        <taxon>Spermatophyta</taxon>
        <taxon>Magnoliopsida</taxon>
        <taxon>Liliopsida</taxon>
        <taxon>Poales</taxon>
        <taxon>Bromeliaceae</taxon>
        <taxon>Bromelioideae</taxon>
        <taxon>Ananas</taxon>
    </lineage>
</organism>
<evidence type="ECO:0000313" key="2">
    <source>
        <dbReference type="EMBL" id="CAD1830879.1"/>
    </source>
</evidence>
<dbReference type="GO" id="GO:0090560">
    <property type="term" value="F:2-(3-amino-3-carboxypropyl)histidine synthase activity"/>
    <property type="evidence" value="ECO:0007669"/>
    <property type="project" value="InterPro"/>
</dbReference>
<evidence type="ECO:0000256" key="1">
    <source>
        <dbReference type="SAM" id="MobiDB-lite"/>
    </source>
</evidence>
<dbReference type="GO" id="GO:0017183">
    <property type="term" value="P:protein histidyl modification to diphthamide"/>
    <property type="evidence" value="ECO:0007669"/>
    <property type="project" value="InterPro"/>
</dbReference>
<dbReference type="Pfam" id="PF01866">
    <property type="entry name" value="Diphthamide_syn"/>
    <property type="match status" value="1"/>
</dbReference>
<dbReference type="Gene3D" id="3.40.50.11860">
    <property type="entry name" value="Diphthamide synthesis DPH1/DPH2 domain 3"/>
    <property type="match status" value="1"/>
</dbReference>
<name>A0A6V7PJ79_ANACO</name>
<dbReference type="PANTHER" id="PTHR10762:SF1">
    <property type="entry name" value="2-(3-AMINO-3-CARBOXYPROPYL)HISTIDINE SYNTHASE SUBUNIT 1"/>
    <property type="match status" value="1"/>
</dbReference>
<dbReference type="InterPro" id="IPR016435">
    <property type="entry name" value="DPH1/DPH2"/>
</dbReference>
<dbReference type="PANTHER" id="PTHR10762">
    <property type="entry name" value="DIPHTHAMIDE BIOSYNTHESIS PROTEIN"/>
    <property type="match status" value="1"/>
</dbReference>
<dbReference type="NCBIfam" id="TIGR00322">
    <property type="entry name" value="diphth2_R"/>
    <property type="match status" value="1"/>
</dbReference>
<protein>
    <recommendedName>
        <fullName evidence="3">Diphthamide biosynthesis protein 1</fullName>
    </recommendedName>
</protein>
<gene>
    <name evidence="2" type="ORF">CB5_LOCUS14090</name>
</gene>
<accession>A0A6V7PJ79</accession>